<evidence type="ECO:0000256" key="1">
    <source>
        <dbReference type="SAM" id="Phobius"/>
    </source>
</evidence>
<keyword evidence="1" id="KW-0472">Membrane</keyword>
<keyword evidence="1" id="KW-0812">Transmembrane</keyword>
<dbReference type="OrthoDB" id="9120770at2"/>
<feature type="transmembrane region" description="Helical" evidence="1">
    <location>
        <begin position="140"/>
        <end position="160"/>
    </location>
</feature>
<name>A0A2S4M3X9_9BURK</name>
<keyword evidence="3" id="KW-1185">Reference proteome</keyword>
<dbReference type="Proteomes" id="UP000237381">
    <property type="component" value="Unassembled WGS sequence"/>
</dbReference>
<evidence type="ECO:0000313" key="2">
    <source>
        <dbReference type="EMBL" id="POR49412.1"/>
    </source>
</evidence>
<reference evidence="2 3" key="1">
    <citation type="submission" date="2018-01" db="EMBL/GenBank/DDBJ databases">
        <title>Genomic Encyclopedia of Type Strains, Phase III (KMG-III): the genomes of soil and plant-associated and newly described type strains.</title>
        <authorList>
            <person name="Whitman W."/>
        </authorList>
    </citation>
    <scope>NUCLEOTIDE SEQUENCE [LARGE SCALE GENOMIC DNA]</scope>
    <source>
        <strain evidence="2 3">JCM 18070</strain>
    </source>
</reference>
<protein>
    <submittedName>
        <fullName evidence="2">Uncharacterized protein</fullName>
    </submittedName>
</protein>
<keyword evidence="1" id="KW-1133">Transmembrane helix</keyword>
<dbReference type="EMBL" id="PQGA01000011">
    <property type="protein sequence ID" value="POR49412.1"/>
    <property type="molecule type" value="Genomic_DNA"/>
</dbReference>
<feature type="transmembrane region" description="Helical" evidence="1">
    <location>
        <begin position="75"/>
        <end position="94"/>
    </location>
</feature>
<accession>A0A2S4M3X9</accession>
<dbReference type="AlphaFoldDB" id="A0A2S4M3X9"/>
<evidence type="ECO:0000313" key="3">
    <source>
        <dbReference type="Proteomes" id="UP000237381"/>
    </source>
</evidence>
<gene>
    <name evidence="2" type="ORF">B0G62_11179</name>
</gene>
<feature type="transmembrane region" description="Helical" evidence="1">
    <location>
        <begin position="100"/>
        <end position="119"/>
    </location>
</feature>
<feature type="transmembrane region" description="Helical" evidence="1">
    <location>
        <begin position="222"/>
        <end position="245"/>
    </location>
</feature>
<comment type="caution">
    <text evidence="2">The sequence shown here is derived from an EMBL/GenBank/DDBJ whole genome shotgun (WGS) entry which is preliminary data.</text>
</comment>
<proteinExistence type="predicted"/>
<sequence length="248" mass="27448">MDNNEHKTDLYDGYLTGHKLMGGEVSPRTFPVPPSNPALFQQWLIAGMMPSSKSRGQSASGYEGAFAHVDWKNPLEAGTILAAIVLLFACIFVAGPFGEFVWSLLIVVFALPVLAYVKAMRAAKTFGAGVQVKFGFRGTVSLLVTCFCVYTLLLELFGWVTSRGFPSFQTLVDAITRLDMYRHPISLGIVGLLTLPLTFYVQGWSARRLSKGKRAMPLYIKAISFVVLAPVILCGLLRLLPMIIWHRW</sequence>
<organism evidence="2 3">
    <name type="scientific">Paraburkholderia eburnea</name>
    <dbReference type="NCBI Taxonomy" id="1189126"/>
    <lineage>
        <taxon>Bacteria</taxon>
        <taxon>Pseudomonadati</taxon>
        <taxon>Pseudomonadota</taxon>
        <taxon>Betaproteobacteria</taxon>
        <taxon>Burkholderiales</taxon>
        <taxon>Burkholderiaceae</taxon>
        <taxon>Paraburkholderia</taxon>
    </lineage>
</organism>
<feature type="transmembrane region" description="Helical" evidence="1">
    <location>
        <begin position="180"/>
        <end position="201"/>
    </location>
</feature>
<dbReference type="RefSeq" id="WP_103705884.1">
    <property type="nucleotide sequence ID" value="NZ_PQGA01000011.1"/>
</dbReference>